<proteinExistence type="predicted"/>
<organism evidence="2 3">
    <name type="scientific">Escherichia coli</name>
    <dbReference type="NCBI Taxonomy" id="562"/>
    <lineage>
        <taxon>Bacteria</taxon>
        <taxon>Pseudomonadati</taxon>
        <taxon>Pseudomonadota</taxon>
        <taxon>Gammaproteobacteria</taxon>
        <taxon>Enterobacterales</taxon>
        <taxon>Enterobacteriaceae</taxon>
        <taxon>Escherichia</taxon>
    </lineage>
</organism>
<evidence type="ECO:0000256" key="1">
    <source>
        <dbReference type="SAM" id="MobiDB-lite"/>
    </source>
</evidence>
<sequence>MARGLCWGVMLCVITTRSNLFGFKENGQGGDTLPVFFAGCDDNIASAYPQLTDAVYAGSQSPSLSPDPDPATAPAGDTSNQMPRWSAQSGHVLSLPVRFPRLLRPLSAQCAWCRWHTVWRYRRFPGRQIYVRRAVVPVDTGTATGERCRRSSAGAFVAGRADGFASNSNVSLSQSGVIFTTLRKLPDVSPLVHSRCLVREKKVTLPLSMVLSRACGFI</sequence>
<gene>
    <name evidence="2" type="ORF">NCTC10429_02970</name>
</gene>
<protein>
    <submittedName>
        <fullName evidence="2">Uncharacterized protein</fullName>
    </submittedName>
</protein>
<dbReference type="Proteomes" id="UP000254088">
    <property type="component" value="Unassembled WGS sequence"/>
</dbReference>
<name>A0A377CFE0_ECOLX</name>
<dbReference type="AlphaFoldDB" id="A0A377CFE0"/>
<evidence type="ECO:0000313" key="2">
    <source>
        <dbReference type="EMBL" id="STL91269.1"/>
    </source>
</evidence>
<accession>A0A377CFE0</accession>
<reference evidence="2 3" key="1">
    <citation type="submission" date="2018-06" db="EMBL/GenBank/DDBJ databases">
        <authorList>
            <consortium name="Pathogen Informatics"/>
            <person name="Doyle S."/>
        </authorList>
    </citation>
    <scope>NUCLEOTIDE SEQUENCE [LARGE SCALE GENOMIC DNA]</scope>
    <source>
        <strain evidence="2 3">NCTC10429</strain>
    </source>
</reference>
<feature type="region of interest" description="Disordered" evidence="1">
    <location>
        <begin position="57"/>
        <end position="84"/>
    </location>
</feature>
<dbReference type="EMBL" id="UGEX01000001">
    <property type="protein sequence ID" value="STL91269.1"/>
    <property type="molecule type" value="Genomic_DNA"/>
</dbReference>
<evidence type="ECO:0000313" key="3">
    <source>
        <dbReference type="Proteomes" id="UP000254088"/>
    </source>
</evidence>